<gene>
    <name evidence="1" type="ORF">EAH73_22835</name>
</gene>
<feature type="non-terminal residue" evidence="1">
    <location>
        <position position="124"/>
    </location>
</feature>
<dbReference type="PROSITE" id="PS51257">
    <property type="entry name" value="PROKAR_LIPOPROTEIN"/>
    <property type="match status" value="1"/>
</dbReference>
<organism evidence="1 2">
    <name type="scientific">Hymenobacter nivis</name>
    <dbReference type="NCBI Taxonomy" id="1850093"/>
    <lineage>
        <taxon>Bacteria</taxon>
        <taxon>Pseudomonadati</taxon>
        <taxon>Bacteroidota</taxon>
        <taxon>Cytophagia</taxon>
        <taxon>Cytophagales</taxon>
        <taxon>Hymenobacteraceae</taxon>
        <taxon>Hymenobacter</taxon>
    </lineage>
</organism>
<dbReference type="InterPro" id="IPR025345">
    <property type="entry name" value="DUF4249"/>
</dbReference>
<protein>
    <submittedName>
        <fullName evidence="1">DUF4249 family protein</fullName>
    </submittedName>
</protein>
<dbReference type="AlphaFoldDB" id="A0A502G897"/>
<sequence>MLVRRWFGLALLGALGGCVEPYAPDVLDAPASYLVVDGFINGNGRTTILLTRTASLAAAGAPAVERGAKLFIADEAGTRYALVERAAGRYVSDSLVLPAARQYQLRIAPATGGATYESALVPLK</sequence>
<proteinExistence type="predicted"/>
<comment type="caution">
    <text evidence="1">The sequence shown here is derived from an EMBL/GenBank/DDBJ whole genome shotgun (WGS) entry which is preliminary data.</text>
</comment>
<keyword evidence="2" id="KW-1185">Reference proteome</keyword>
<accession>A0A502G897</accession>
<dbReference type="EMBL" id="RCYZ01000023">
    <property type="protein sequence ID" value="TPG57246.1"/>
    <property type="molecule type" value="Genomic_DNA"/>
</dbReference>
<evidence type="ECO:0000313" key="1">
    <source>
        <dbReference type="EMBL" id="TPG57246.1"/>
    </source>
</evidence>
<name>A0A502G897_9BACT</name>
<reference evidence="1 2" key="1">
    <citation type="journal article" date="2019" name="Environ. Microbiol.">
        <title>Species interactions and distinct microbial communities in high Arctic permafrost affected cryosols are associated with the CH4 and CO2 gas fluxes.</title>
        <authorList>
            <person name="Altshuler I."/>
            <person name="Hamel J."/>
            <person name="Turney S."/>
            <person name="Magnuson E."/>
            <person name="Levesque R."/>
            <person name="Greer C."/>
            <person name="Whyte L.G."/>
        </authorList>
    </citation>
    <scope>NUCLEOTIDE SEQUENCE [LARGE SCALE GENOMIC DNA]</scope>
    <source>
        <strain evidence="1 2">S9.2P</strain>
    </source>
</reference>
<evidence type="ECO:0000313" key="2">
    <source>
        <dbReference type="Proteomes" id="UP000317646"/>
    </source>
</evidence>
<dbReference type="Pfam" id="PF14054">
    <property type="entry name" value="DUF4249"/>
    <property type="match status" value="1"/>
</dbReference>
<dbReference type="Proteomes" id="UP000317646">
    <property type="component" value="Unassembled WGS sequence"/>
</dbReference>